<keyword evidence="9 14" id="KW-0676">Redox-active center</keyword>
<evidence type="ECO:0000256" key="9">
    <source>
        <dbReference type="ARBA" id="ARBA00023284"/>
    </source>
</evidence>
<dbReference type="Gene3D" id="3.50.50.60">
    <property type="entry name" value="FAD/NAD(P)-binding domain"/>
    <property type="match status" value="2"/>
</dbReference>
<evidence type="ECO:0000259" key="16">
    <source>
        <dbReference type="Pfam" id="PF07992"/>
    </source>
</evidence>
<keyword evidence="5 12" id="KW-0274">FAD</keyword>
<evidence type="ECO:0000313" key="17">
    <source>
        <dbReference type="EMBL" id="VFP87774.1"/>
    </source>
</evidence>
<evidence type="ECO:0000256" key="5">
    <source>
        <dbReference type="ARBA" id="ARBA00022827"/>
    </source>
</evidence>
<dbReference type="OrthoDB" id="9800167at2"/>
<dbReference type="EC" id="1.8.1.4" evidence="2 14"/>
<dbReference type="SUPFAM" id="SSF55424">
    <property type="entry name" value="FAD/NAD-linked reductases, dimerisation (C-terminal) domain"/>
    <property type="match status" value="1"/>
</dbReference>
<feature type="domain" description="FAD/NAD(P)-binding" evidence="16">
    <location>
        <begin position="8"/>
        <end position="329"/>
    </location>
</feature>
<evidence type="ECO:0000256" key="8">
    <source>
        <dbReference type="ARBA" id="ARBA00023157"/>
    </source>
</evidence>
<dbReference type="Pfam" id="PF02852">
    <property type="entry name" value="Pyr_redox_dim"/>
    <property type="match status" value="1"/>
</dbReference>
<dbReference type="PANTHER" id="PTHR22912:SF160">
    <property type="entry name" value="DIHYDROLIPOYL DEHYDROGENASE"/>
    <property type="match status" value="1"/>
</dbReference>
<evidence type="ECO:0000256" key="3">
    <source>
        <dbReference type="ARBA" id="ARBA00016961"/>
    </source>
</evidence>
<dbReference type="FunFam" id="3.30.390.30:FF:000001">
    <property type="entry name" value="Dihydrolipoyl dehydrogenase"/>
    <property type="match status" value="1"/>
</dbReference>
<accession>A0A451DLX6</accession>
<dbReference type="Pfam" id="PF07992">
    <property type="entry name" value="Pyr_redox_2"/>
    <property type="match status" value="1"/>
</dbReference>
<feature type="binding site" evidence="12">
    <location>
        <begin position="320"/>
        <end position="323"/>
    </location>
    <ligand>
        <name>FAD</name>
        <dbReference type="ChEBI" id="CHEBI:57692"/>
    </ligand>
</feature>
<evidence type="ECO:0000256" key="2">
    <source>
        <dbReference type="ARBA" id="ARBA00012608"/>
    </source>
</evidence>
<dbReference type="PANTHER" id="PTHR22912">
    <property type="entry name" value="DISULFIDE OXIDOREDUCTASE"/>
    <property type="match status" value="1"/>
</dbReference>
<dbReference type="RefSeq" id="WP_157990368.1">
    <property type="nucleotide sequence ID" value="NZ_LR217735.1"/>
</dbReference>
<evidence type="ECO:0000256" key="11">
    <source>
        <dbReference type="PIRSR" id="PIRSR000350-2"/>
    </source>
</evidence>
<dbReference type="PRINTS" id="PR00368">
    <property type="entry name" value="FADPNR"/>
</dbReference>
<dbReference type="NCBIfam" id="TIGR01350">
    <property type="entry name" value="lipoamide_DH"/>
    <property type="match status" value="1"/>
</dbReference>
<evidence type="ECO:0000256" key="14">
    <source>
        <dbReference type="RuleBase" id="RU003692"/>
    </source>
</evidence>
<dbReference type="SUPFAM" id="SSF51905">
    <property type="entry name" value="FAD/NAD(P)-binding domain"/>
    <property type="match status" value="1"/>
</dbReference>
<feature type="binding site" evidence="12">
    <location>
        <position position="117"/>
    </location>
    <ligand>
        <name>FAD</name>
        <dbReference type="ChEBI" id="CHEBI:57692"/>
    </ligand>
</feature>
<dbReference type="Proteomes" id="UP000294392">
    <property type="component" value="Chromosome"/>
</dbReference>
<sequence>MTDRIQTQVVVIGGGPAGYSAAFRAADLGFQTTIVEHQQNLGGVCLNVGCIPSKALLHVVKVLKEIKELKNNNIVLSDPQINLEAIRNWKKKVIHKLSRGLSSIAIKRKVPIIQGVGKFASANTLEVILQNGSCTTITFNHAIIATGSSPIKISGVPYHDERIWDSTSALELNSIPGRLLIIGGGIIGLEIASIYYSLGSKIEIIEMSAQLIPPADTDVMQFFTRYISKQFKIMLESKVTSVTAEKDGIYVTMKGKQAPIDVQRYDAVLIAVGRSPNGKNCGAEKAGIQVDKVGFISVNNQMRTNIPHIFSIGDVVGQPMLAHKGMHEGHIAAEVIFGKKYYFDPKVIPCITYTDPEIAWVGVTEKDAKEQNICYEVSTFPWSASGRALASNCTNGMTKLIFDKKTHRVIGGAIIGSNGGELLGEIGLAIEMGCDAADIALTIHAHPTLHESIGLTAQVFEGSITDILNLKYSKNFSESR</sequence>
<comment type="miscellaneous">
    <text evidence="14">The active site is a redox-active disulfide bond.</text>
</comment>
<keyword evidence="7 12" id="KW-0520">NAD</keyword>
<dbReference type="GO" id="GO:0050660">
    <property type="term" value="F:flavin adenine dinucleotide binding"/>
    <property type="evidence" value="ECO:0007669"/>
    <property type="project" value="InterPro"/>
</dbReference>
<evidence type="ECO:0000256" key="6">
    <source>
        <dbReference type="ARBA" id="ARBA00023002"/>
    </source>
</evidence>
<feature type="binding site" evidence="12">
    <location>
        <position position="54"/>
    </location>
    <ligand>
        <name>FAD</name>
        <dbReference type="ChEBI" id="CHEBI:57692"/>
    </ligand>
</feature>
<organism evidence="17 18">
    <name type="scientific">Candidatus Erwinia haradaeae</name>
    <dbReference type="NCBI Taxonomy" id="1922217"/>
    <lineage>
        <taxon>Bacteria</taxon>
        <taxon>Pseudomonadati</taxon>
        <taxon>Pseudomonadota</taxon>
        <taxon>Gammaproteobacteria</taxon>
        <taxon>Enterobacterales</taxon>
        <taxon>Erwiniaceae</taxon>
        <taxon>Erwinia</taxon>
    </lineage>
</organism>
<dbReference type="GO" id="GO:0006103">
    <property type="term" value="P:2-oxoglutarate metabolic process"/>
    <property type="evidence" value="ECO:0007669"/>
    <property type="project" value="TreeGrafter"/>
</dbReference>
<evidence type="ECO:0000313" key="18">
    <source>
        <dbReference type="Proteomes" id="UP000294392"/>
    </source>
</evidence>
<evidence type="ECO:0000256" key="4">
    <source>
        <dbReference type="ARBA" id="ARBA00022630"/>
    </source>
</evidence>
<evidence type="ECO:0000259" key="15">
    <source>
        <dbReference type="Pfam" id="PF02852"/>
    </source>
</evidence>
<dbReference type="InterPro" id="IPR016156">
    <property type="entry name" value="FAD/NAD-linked_Rdtase_dimer_sf"/>
</dbReference>
<name>A0A451DLX6_9GAMM</name>
<dbReference type="Gene3D" id="3.30.390.30">
    <property type="match status" value="1"/>
</dbReference>
<dbReference type="AlphaFoldDB" id="A0A451DLX6"/>
<feature type="binding site" evidence="12">
    <location>
        <position position="314"/>
    </location>
    <ligand>
        <name>FAD</name>
        <dbReference type="ChEBI" id="CHEBI:57692"/>
    </ligand>
</feature>
<keyword evidence="12" id="KW-0547">Nucleotide-binding</keyword>
<dbReference type="PRINTS" id="PR00411">
    <property type="entry name" value="PNDRDTASEI"/>
</dbReference>
<proteinExistence type="inferred from homology"/>
<dbReference type="InterPro" id="IPR006258">
    <property type="entry name" value="Lipoamide_DH"/>
</dbReference>
<dbReference type="GO" id="GO:0006979">
    <property type="term" value="P:response to oxidative stress"/>
    <property type="evidence" value="ECO:0007669"/>
    <property type="project" value="UniProtKB-ARBA"/>
</dbReference>
<dbReference type="PIRSF" id="PIRSF000350">
    <property type="entry name" value="Mercury_reductase_MerA"/>
    <property type="match status" value="1"/>
</dbReference>
<dbReference type="GO" id="GO:0004148">
    <property type="term" value="F:dihydrolipoyl dehydrogenase (NADH) activity"/>
    <property type="evidence" value="ECO:0007669"/>
    <property type="project" value="UniProtKB-EC"/>
</dbReference>
<feature type="binding site" evidence="12">
    <location>
        <position position="206"/>
    </location>
    <ligand>
        <name>NAD(+)</name>
        <dbReference type="ChEBI" id="CHEBI:57540"/>
    </ligand>
</feature>
<protein>
    <recommendedName>
        <fullName evidence="3 14">Dihydrolipoyl dehydrogenase</fullName>
        <ecNumber evidence="2 14">1.8.1.4</ecNumber>
    </recommendedName>
</protein>
<gene>
    <name evidence="17" type="primary">lpdA</name>
    <name evidence="17" type="ORF">ERCISPPA3004_305</name>
</gene>
<dbReference type="EMBL" id="LR217735">
    <property type="protein sequence ID" value="VFP87774.1"/>
    <property type="molecule type" value="Genomic_DNA"/>
</dbReference>
<feature type="binding site" evidence="12">
    <location>
        <begin position="146"/>
        <end position="148"/>
    </location>
    <ligand>
        <name>FAD</name>
        <dbReference type="ChEBI" id="CHEBI:57692"/>
    </ligand>
</feature>
<comment type="catalytic activity">
    <reaction evidence="10 14">
        <text>N(6)-[(R)-dihydrolipoyl]-L-lysyl-[protein] + NAD(+) = N(6)-[(R)-lipoyl]-L-lysyl-[protein] + NADH + H(+)</text>
        <dbReference type="Rhea" id="RHEA:15045"/>
        <dbReference type="Rhea" id="RHEA-COMP:10474"/>
        <dbReference type="Rhea" id="RHEA-COMP:10475"/>
        <dbReference type="ChEBI" id="CHEBI:15378"/>
        <dbReference type="ChEBI" id="CHEBI:57540"/>
        <dbReference type="ChEBI" id="CHEBI:57945"/>
        <dbReference type="ChEBI" id="CHEBI:83099"/>
        <dbReference type="ChEBI" id="CHEBI:83100"/>
        <dbReference type="EC" id="1.8.1.4"/>
    </reaction>
</comment>
<feature type="domain" description="Pyridine nucleotide-disulphide oxidoreductase dimerisation" evidence="15">
    <location>
        <begin position="348"/>
        <end position="454"/>
    </location>
</feature>
<reference evidence="17 18" key="1">
    <citation type="submission" date="2019-02" db="EMBL/GenBank/DDBJ databases">
        <authorList>
            <person name="Manzano-Marin A."/>
            <person name="Manzano-Marin A."/>
        </authorList>
    </citation>
    <scope>NUCLEOTIDE SEQUENCE [LARGE SCALE GENOMIC DNA]</scope>
    <source>
        <strain evidence="17 18">ErCisplendens</strain>
    </source>
</reference>
<evidence type="ECO:0000256" key="13">
    <source>
        <dbReference type="PIRSR" id="PIRSR000350-4"/>
    </source>
</evidence>
<dbReference type="InterPro" id="IPR012999">
    <property type="entry name" value="Pyr_OxRdtase_I_AS"/>
</dbReference>
<comment type="similarity">
    <text evidence="1 14">Belongs to the class-I pyridine nucleotide-disulfide oxidoreductase family.</text>
</comment>
<keyword evidence="8" id="KW-1015">Disulfide bond</keyword>
<dbReference type="InterPro" id="IPR023753">
    <property type="entry name" value="FAD/NAD-binding_dom"/>
</dbReference>
<dbReference type="InterPro" id="IPR036188">
    <property type="entry name" value="FAD/NAD-bd_sf"/>
</dbReference>
<keyword evidence="4 14" id="KW-0285">Flavoprotein</keyword>
<feature type="disulfide bond" description="Redox-active" evidence="13">
    <location>
        <begin position="45"/>
        <end position="50"/>
    </location>
</feature>
<dbReference type="InterPro" id="IPR050151">
    <property type="entry name" value="Class-I_Pyr_Nuc-Dis_Oxidored"/>
</dbReference>
<dbReference type="InterPro" id="IPR004099">
    <property type="entry name" value="Pyr_nucl-diS_OxRdtase_dimer"/>
</dbReference>
<feature type="binding site" evidence="12">
    <location>
        <position position="273"/>
    </location>
    <ligand>
        <name>NAD(+)</name>
        <dbReference type="ChEBI" id="CHEBI:57540"/>
    </ligand>
</feature>
<feature type="binding site" evidence="12">
    <location>
        <begin position="183"/>
        <end position="190"/>
    </location>
    <ligand>
        <name>NAD(+)</name>
        <dbReference type="ChEBI" id="CHEBI:57540"/>
    </ligand>
</feature>
<evidence type="ECO:0000256" key="7">
    <source>
        <dbReference type="ARBA" id="ARBA00023027"/>
    </source>
</evidence>
<dbReference type="PROSITE" id="PS00076">
    <property type="entry name" value="PYRIDINE_REDOX_1"/>
    <property type="match status" value="1"/>
</dbReference>
<keyword evidence="6 14" id="KW-0560">Oxidoreductase</keyword>
<evidence type="ECO:0000256" key="12">
    <source>
        <dbReference type="PIRSR" id="PIRSR000350-3"/>
    </source>
</evidence>
<dbReference type="InterPro" id="IPR001100">
    <property type="entry name" value="Pyr_nuc-diS_OxRdtase"/>
</dbReference>
<comment type="cofactor">
    <cofactor evidence="12 14">
        <name>FAD</name>
        <dbReference type="ChEBI" id="CHEBI:57692"/>
    </cofactor>
    <text evidence="12 14">Binds 1 FAD per subunit.</text>
</comment>
<evidence type="ECO:0000256" key="10">
    <source>
        <dbReference type="ARBA" id="ARBA00049187"/>
    </source>
</evidence>
<feature type="active site" description="Proton acceptor" evidence="11">
    <location>
        <position position="446"/>
    </location>
</feature>
<evidence type="ECO:0000256" key="1">
    <source>
        <dbReference type="ARBA" id="ARBA00007532"/>
    </source>
</evidence>